<comment type="caution">
    <text evidence="7">The sequence shown here is derived from an EMBL/GenBank/DDBJ whole genome shotgun (WGS) entry which is preliminary data.</text>
</comment>
<dbReference type="EMBL" id="JAUQTG010000003">
    <property type="protein sequence ID" value="MDO7856322.1"/>
    <property type="molecule type" value="Genomic_DNA"/>
</dbReference>
<proteinExistence type="predicted"/>
<sequence>NALSKQFTDSEKQQLALQARLQKNEQDYATAQAQLKQANAELQKLQANVEKQTALMSQASDEQVKALTADLNKQIALLKQKEAGLEKAQAESQTTREALAKQQAAAKALEQQNQQLAKQLQDKAQQADKIQASLAEQTAKLAQKAALESELAAAKKQLAEHQAAQNALSKQFTDSEKQQLALQARLQKNEQDYATAQAQLKQANAELQKLQANVEKQTALIGQANDKQIKELTADLNKQITLLKQKEVALTKLDAEKKSIQGELATQQNESKKLEQQLTDANKLISTLKVDSQKELAAAQTKLKKLQRELDSLNSVTGDNALKSQIMDLNRRITQLQVENDALKAKGRTSSTAGLAGRVLPSKDLKVIAAENAKKNQKIIEQITAQKYSKLDSNTYYKIIQAGSPIKNVKSKDVTFIMREQLTDGKVTVMYTEQNPVTLPYDQLPTPLNSFVERAGEGGMVKVYIKPEGGYGVEGIPGEVPPNSMSIIDLKIIKAK</sequence>
<reference evidence="7" key="1">
    <citation type="submission" date="2023-07" db="EMBL/GenBank/DDBJ databases">
        <authorList>
            <person name="Yang W."/>
            <person name="Chen J."/>
            <person name="Ji P."/>
            <person name="Hu F."/>
        </authorList>
    </citation>
    <scope>NUCLEOTIDE SEQUENCE</scope>
    <source>
        <strain evidence="7">CRE-138-0111</strain>
    </source>
</reference>
<evidence type="ECO:0000256" key="2">
    <source>
        <dbReference type="ARBA" id="ARBA00013194"/>
    </source>
</evidence>
<organism evidence="7 8">
    <name type="scientific">Providencia huashanensis</name>
    <dbReference type="NCBI Taxonomy" id="3037798"/>
    <lineage>
        <taxon>Bacteria</taxon>
        <taxon>Pseudomonadati</taxon>
        <taxon>Pseudomonadota</taxon>
        <taxon>Gammaproteobacteria</taxon>
        <taxon>Enterobacterales</taxon>
        <taxon>Morganellaceae</taxon>
        <taxon>Providencia</taxon>
    </lineage>
</organism>
<keyword evidence="4" id="KW-0413">Isomerase</keyword>
<reference evidence="7" key="2">
    <citation type="journal article" date="2024" name="Int. J. Antimicrob. Agents">
        <title>Identification of a novel Providencia species showing multi-drug-resistant in three patients with hospital-acquired infection.</title>
        <authorList>
            <person name="Yang W."/>
            <person name="Chen J."/>
            <person name="Yang F."/>
            <person name="Ji P."/>
            <person name="Shen S."/>
            <person name="Yin D."/>
            <person name="Hu F."/>
        </authorList>
    </citation>
    <scope>NUCLEOTIDE SEQUENCE</scope>
    <source>
        <strain evidence="7">CRE-138-0111</strain>
    </source>
</reference>
<keyword evidence="3 4" id="KW-0697">Rotamase</keyword>
<dbReference type="PROSITE" id="PS50059">
    <property type="entry name" value="FKBP_PPIASE"/>
    <property type="match status" value="1"/>
</dbReference>
<name>A0ABT9APW1_9GAMM</name>
<protein>
    <recommendedName>
        <fullName evidence="2 4">peptidylprolyl isomerase</fullName>
        <ecNumber evidence="2 4">5.2.1.8</ecNumber>
    </recommendedName>
</protein>
<comment type="catalytic activity">
    <reaction evidence="1 4">
        <text>[protein]-peptidylproline (omega=180) = [protein]-peptidylproline (omega=0)</text>
        <dbReference type="Rhea" id="RHEA:16237"/>
        <dbReference type="Rhea" id="RHEA-COMP:10747"/>
        <dbReference type="Rhea" id="RHEA-COMP:10748"/>
        <dbReference type="ChEBI" id="CHEBI:83833"/>
        <dbReference type="ChEBI" id="CHEBI:83834"/>
        <dbReference type="EC" id="5.2.1.8"/>
    </reaction>
</comment>
<dbReference type="InterPro" id="IPR046357">
    <property type="entry name" value="PPIase_dom_sf"/>
</dbReference>
<evidence type="ECO:0000256" key="3">
    <source>
        <dbReference type="ARBA" id="ARBA00023110"/>
    </source>
</evidence>
<feature type="non-terminal residue" evidence="7">
    <location>
        <position position="1"/>
    </location>
</feature>
<dbReference type="Proteomes" id="UP001176478">
    <property type="component" value="Unassembled WGS sequence"/>
</dbReference>
<gene>
    <name evidence="7" type="ORF">Q5E86_08115</name>
</gene>
<evidence type="ECO:0000259" key="6">
    <source>
        <dbReference type="PROSITE" id="PS50059"/>
    </source>
</evidence>
<keyword evidence="8" id="KW-1185">Reference proteome</keyword>
<feature type="domain" description="PPIase FKBP-type" evidence="6">
    <location>
        <begin position="411"/>
        <end position="496"/>
    </location>
</feature>
<feature type="coiled-coil region" evidence="5">
    <location>
        <begin position="21"/>
        <end position="346"/>
    </location>
</feature>
<dbReference type="InterPro" id="IPR001179">
    <property type="entry name" value="PPIase_FKBP_dom"/>
</dbReference>
<evidence type="ECO:0000256" key="1">
    <source>
        <dbReference type="ARBA" id="ARBA00000971"/>
    </source>
</evidence>
<dbReference type="RefSeq" id="WP_304576199.1">
    <property type="nucleotide sequence ID" value="NZ_JAUQTG010000003.1"/>
</dbReference>
<evidence type="ECO:0000313" key="8">
    <source>
        <dbReference type="Proteomes" id="UP001176478"/>
    </source>
</evidence>
<evidence type="ECO:0000256" key="4">
    <source>
        <dbReference type="PROSITE-ProRule" id="PRU00277"/>
    </source>
</evidence>
<accession>A0ABT9APW1</accession>
<keyword evidence="5" id="KW-0175">Coiled coil</keyword>
<dbReference type="Gene3D" id="3.10.50.40">
    <property type="match status" value="1"/>
</dbReference>
<evidence type="ECO:0000313" key="7">
    <source>
        <dbReference type="EMBL" id="MDO7856322.1"/>
    </source>
</evidence>
<dbReference type="SUPFAM" id="SSF54534">
    <property type="entry name" value="FKBP-like"/>
    <property type="match status" value="1"/>
</dbReference>
<evidence type="ECO:0000256" key="5">
    <source>
        <dbReference type="SAM" id="Coils"/>
    </source>
</evidence>
<dbReference type="EC" id="5.2.1.8" evidence="2 4"/>